<dbReference type="Gene3D" id="4.10.1110.10">
    <property type="entry name" value="AN1-like Zinc finger"/>
    <property type="match status" value="2"/>
</dbReference>
<keyword evidence="2 4" id="KW-0863">Zinc-finger</keyword>
<sequence>MANTTAKTAPLESYTMLPDTDLEAIGAHCHYTYCNQLDFLPFRCESCKQTYCLDHRTETAHICPKAGSWAAAKRASNISTSNNNNNTPLPQKPTLSTARQCSHPQCKTFINTSTTIGVACQTCNRTYCLKHRLKEEHLCSTLTPLGARSATGGGGGGLSQAQKALARFKAWSKSTAVSAIQTPEIRRPTNSKAAAQQVELNNLKKTAKGDNKIPPEKRVYVHVEAESTTTTAKISKGEFFYNKEWSVGRLLDEAARGLQIENVNNRGGGEDTKLRVFHVEAGRLLEFGEKVGAGLQSGNTIVLLRGVGPAVPDLMEV</sequence>
<evidence type="ECO:0000256" key="3">
    <source>
        <dbReference type="ARBA" id="ARBA00022833"/>
    </source>
</evidence>
<dbReference type="Proteomes" id="UP000664169">
    <property type="component" value="Unassembled WGS sequence"/>
</dbReference>
<dbReference type="PANTHER" id="PTHR14677">
    <property type="entry name" value="ARSENITE INDUCUBLE RNA ASSOCIATED PROTEIN AIP-1-RELATED"/>
    <property type="match status" value="1"/>
</dbReference>
<organism evidence="6 7">
    <name type="scientific">Gomphillus americanus</name>
    <dbReference type="NCBI Taxonomy" id="1940652"/>
    <lineage>
        <taxon>Eukaryota</taxon>
        <taxon>Fungi</taxon>
        <taxon>Dikarya</taxon>
        <taxon>Ascomycota</taxon>
        <taxon>Pezizomycotina</taxon>
        <taxon>Lecanoromycetes</taxon>
        <taxon>OSLEUM clade</taxon>
        <taxon>Ostropomycetidae</taxon>
        <taxon>Ostropales</taxon>
        <taxon>Graphidaceae</taxon>
        <taxon>Gomphilloideae</taxon>
        <taxon>Gomphillus</taxon>
    </lineage>
</organism>
<dbReference type="InterPro" id="IPR057358">
    <property type="entry name" value="UBL_ZFAND1-like"/>
</dbReference>
<evidence type="ECO:0000256" key="2">
    <source>
        <dbReference type="ARBA" id="ARBA00022771"/>
    </source>
</evidence>
<comment type="caution">
    <text evidence="6">The sequence shown here is derived from an EMBL/GenBank/DDBJ whole genome shotgun (WGS) entry which is preliminary data.</text>
</comment>
<protein>
    <recommendedName>
        <fullName evidence="5">AN1-type domain-containing protein</fullName>
    </recommendedName>
</protein>
<evidence type="ECO:0000256" key="4">
    <source>
        <dbReference type="PROSITE-ProRule" id="PRU00449"/>
    </source>
</evidence>
<reference evidence="6" key="1">
    <citation type="submission" date="2021-03" db="EMBL/GenBank/DDBJ databases">
        <authorList>
            <person name="Tagirdzhanova G."/>
        </authorList>
    </citation>
    <scope>NUCLEOTIDE SEQUENCE</scope>
</reference>
<dbReference type="OrthoDB" id="431929at2759"/>
<dbReference type="PROSITE" id="PS51039">
    <property type="entry name" value="ZF_AN1"/>
    <property type="match status" value="1"/>
</dbReference>
<dbReference type="SMART" id="SM00154">
    <property type="entry name" value="ZnF_AN1"/>
    <property type="match status" value="2"/>
</dbReference>
<dbReference type="EMBL" id="CAJPDQ010000012">
    <property type="protein sequence ID" value="CAF9917208.1"/>
    <property type="molecule type" value="Genomic_DNA"/>
</dbReference>
<gene>
    <name evidence="6" type="ORF">GOMPHAMPRED_001182</name>
</gene>
<keyword evidence="1" id="KW-0479">Metal-binding</keyword>
<dbReference type="SUPFAM" id="SSF118310">
    <property type="entry name" value="AN1-like Zinc finger"/>
    <property type="match status" value="2"/>
</dbReference>
<feature type="domain" description="AN1-type" evidence="5">
    <location>
        <begin position="23"/>
        <end position="71"/>
    </location>
</feature>
<name>A0A8H3F401_9LECA</name>
<dbReference type="InterPro" id="IPR000058">
    <property type="entry name" value="Znf_AN1"/>
</dbReference>
<keyword evidence="3" id="KW-0862">Zinc</keyword>
<dbReference type="Pfam" id="PF25327">
    <property type="entry name" value="UBL_ZFAND1"/>
    <property type="match status" value="1"/>
</dbReference>
<evidence type="ECO:0000259" key="5">
    <source>
        <dbReference type="PROSITE" id="PS51039"/>
    </source>
</evidence>
<evidence type="ECO:0000313" key="6">
    <source>
        <dbReference type="EMBL" id="CAF9917208.1"/>
    </source>
</evidence>
<accession>A0A8H3F401</accession>
<evidence type="ECO:0000313" key="7">
    <source>
        <dbReference type="Proteomes" id="UP000664169"/>
    </source>
</evidence>
<keyword evidence="7" id="KW-1185">Reference proteome</keyword>
<proteinExistence type="predicted"/>
<evidence type="ECO:0000256" key="1">
    <source>
        <dbReference type="ARBA" id="ARBA00022723"/>
    </source>
</evidence>
<dbReference type="InterPro" id="IPR035896">
    <property type="entry name" value="AN1-like_Znf"/>
</dbReference>
<dbReference type="PANTHER" id="PTHR14677:SF40">
    <property type="entry name" value="CDC48-ASSOCIATED UBIQUITIN-LIKE_ZINC FINGER PROTEIN 1"/>
    <property type="match status" value="1"/>
</dbReference>
<dbReference type="GO" id="GO:0008270">
    <property type="term" value="F:zinc ion binding"/>
    <property type="evidence" value="ECO:0007669"/>
    <property type="project" value="UniProtKB-KW"/>
</dbReference>
<dbReference type="Pfam" id="PF01428">
    <property type="entry name" value="zf-AN1"/>
    <property type="match status" value="2"/>
</dbReference>
<dbReference type="AlphaFoldDB" id="A0A8H3F401"/>
<dbReference type="GO" id="GO:0005737">
    <property type="term" value="C:cytoplasm"/>
    <property type="evidence" value="ECO:0007669"/>
    <property type="project" value="TreeGrafter"/>
</dbReference>